<keyword evidence="3" id="KW-1185">Reference proteome</keyword>
<accession>A0A3S4WIP5</accession>
<protein>
    <submittedName>
        <fullName evidence="2">Uncharacterized protein</fullName>
    </submittedName>
</protein>
<dbReference type="STRING" id="1278298.GCA_000428685_00919"/>
<evidence type="ECO:0000313" key="2">
    <source>
        <dbReference type="EMBL" id="VEG75863.1"/>
    </source>
</evidence>
<sequence length="130" mass="13939">MSADGRPGAPTRREAISYAGAMSTHDASHRDAADSSAPAPARAPAVPGHDATAQRNDELQAQVESLKAAALIRASIIEEQSARIADLEAHLRMLEEQLEARSHAAPRSDAERVYLGVRRRAGALVRRLAR</sequence>
<evidence type="ECO:0000313" key="3">
    <source>
        <dbReference type="Proteomes" id="UP000276899"/>
    </source>
</evidence>
<organism evidence="2 3">
    <name type="scientific">Actinomyces slackii</name>
    <dbReference type="NCBI Taxonomy" id="52774"/>
    <lineage>
        <taxon>Bacteria</taxon>
        <taxon>Bacillati</taxon>
        <taxon>Actinomycetota</taxon>
        <taxon>Actinomycetes</taxon>
        <taxon>Actinomycetales</taxon>
        <taxon>Actinomycetaceae</taxon>
        <taxon>Actinomyces</taxon>
    </lineage>
</organism>
<feature type="compositionally biased region" description="Low complexity" evidence="1">
    <location>
        <begin position="34"/>
        <end position="45"/>
    </location>
</feature>
<dbReference type="KEGG" id="asla:NCTC11923_02541"/>
<dbReference type="RefSeq" id="WP_026426519.1">
    <property type="nucleotide sequence ID" value="NZ_CBCRWE010000060.1"/>
</dbReference>
<reference evidence="2 3" key="1">
    <citation type="submission" date="2018-12" db="EMBL/GenBank/DDBJ databases">
        <authorList>
            <consortium name="Pathogen Informatics"/>
        </authorList>
    </citation>
    <scope>NUCLEOTIDE SEQUENCE [LARGE SCALE GENOMIC DNA]</scope>
    <source>
        <strain evidence="2 3">NCTC11923</strain>
    </source>
</reference>
<dbReference type="EMBL" id="LR134363">
    <property type="protein sequence ID" value="VEG75863.1"/>
    <property type="molecule type" value="Genomic_DNA"/>
</dbReference>
<name>A0A3S4WIP5_9ACTO</name>
<feature type="region of interest" description="Disordered" evidence="1">
    <location>
        <begin position="1"/>
        <end position="57"/>
    </location>
</feature>
<gene>
    <name evidence="2" type="ORF">NCTC11923_02541</name>
</gene>
<dbReference type="Proteomes" id="UP000276899">
    <property type="component" value="Chromosome"/>
</dbReference>
<dbReference type="AlphaFoldDB" id="A0A3S4WIP5"/>
<proteinExistence type="predicted"/>
<evidence type="ECO:0000256" key="1">
    <source>
        <dbReference type="SAM" id="MobiDB-lite"/>
    </source>
</evidence>